<dbReference type="Pfam" id="PF01855">
    <property type="entry name" value="POR_N"/>
    <property type="match status" value="1"/>
</dbReference>
<accession>A0A259U2I8</accession>
<dbReference type="PANTHER" id="PTHR32154:SF20">
    <property type="entry name" value="2-OXOGLUTARATE OXIDOREDUCTASE SUBUNIT KORA"/>
    <property type="match status" value="1"/>
</dbReference>
<proteinExistence type="predicted"/>
<dbReference type="Gene3D" id="3.40.920.10">
    <property type="entry name" value="Pyruvate-ferredoxin oxidoreductase, PFOR, domain III"/>
    <property type="match status" value="1"/>
</dbReference>
<organism evidence="5 6">
    <name type="scientific">Rubricoccus marinus</name>
    <dbReference type="NCBI Taxonomy" id="716817"/>
    <lineage>
        <taxon>Bacteria</taxon>
        <taxon>Pseudomonadati</taxon>
        <taxon>Rhodothermota</taxon>
        <taxon>Rhodothermia</taxon>
        <taxon>Rhodothermales</taxon>
        <taxon>Rubricoccaceae</taxon>
        <taxon>Rubricoccus</taxon>
    </lineage>
</organism>
<evidence type="ECO:0000313" key="5">
    <source>
        <dbReference type="EMBL" id="OZC04057.1"/>
    </source>
</evidence>
<dbReference type="InterPro" id="IPR022367">
    <property type="entry name" value="2-oxoacid/accept_OxRdtase_asu"/>
</dbReference>
<dbReference type="OrthoDB" id="9794954at2"/>
<feature type="domain" description="Pyruvate/ketoisovalerate oxidoreductase catalytic" evidence="2">
    <location>
        <begin position="22"/>
        <end position="210"/>
    </location>
</feature>
<keyword evidence="1" id="KW-0560">Oxidoreductase</keyword>
<dbReference type="Pfam" id="PF01558">
    <property type="entry name" value="POR"/>
    <property type="match status" value="1"/>
</dbReference>
<feature type="domain" description="Pyruvate flavodoxin/ferredoxin oxidoreductase pyrimidine binding" evidence="3">
    <location>
        <begin position="260"/>
        <end position="474"/>
    </location>
</feature>
<evidence type="ECO:0000256" key="1">
    <source>
        <dbReference type="ARBA" id="ARBA00023002"/>
    </source>
</evidence>
<dbReference type="InterPro" id="IPR019752">
    <property type="entry name" value="Pyrv/ketoisovalerate_OxRed_cat"/>
</dbReference>
<dbReference type="InterPro" id="IPR029061">
    <property type="entry name" value="THDP-binding"/>
</dbReference>
<dbReference type="FunFam" id="3.40.50.970:FF:000022">
    <property type="entry name" value="2-oxoglutarate ferredoxin oxidoreductase alpha subunit"/>
    <property type="match status" value="1"/>
</dbReference>
<keyword evidence="6" id="KW-1185">Reference proteome</keyword>
<dbReference type="Gene3D" id="3.40.50.970">
    <property type="match status" value="1"/>
</dbReference>
<dbReference type="InterPro" id="IPR009014">
    <property type="entry name" value="Transketo_C/PFOR_II"/>
</dbReference>
<dbReference type="AlphaFoldDB" id="A0A259U2I8"/>
<dbReference type="Pfam" id="PF17147">
    <property type="entry name" value="PFOR_II"/>
    <property type="match status" value="1"/>
</dbReference>
<dbReference type="Proteomes" id="UP000216446">
    <property type="component" value="Unassembled WGS sequence"/>
</dbReference>
<feature type="domain" description="Pyruvate:ferredoxin oxidoreductase core" evidence="4">
    <location>
        <begin position="519"/>
        <end position="582"/>
    </location>
</feature>
<comment type="caution">
    <text evidence="5">The sequence shown here is derived from an EMBL/GenBank/DDBJ whole genome shotgun (WGS) entry which is preliminary data.</text>
</comment>
<evidence type="ECO:0000259" key="4">
    <source>
        <dbReference type="Pfam" id="PF17147"/>
    </source>
</evidence>
<evidence type="ECO:0000259" key="2">
    <source>
        <dbReference type="Pfam" id="PF01558"/>
    </source>
</evidence>
<dbReference type="RefSeq" id="WP_094550107.1">
    <property type="nucleotide sequence ID" value="NZ_MQWB01000001.1"/>
</dbReference>
<dbReference type="CDD" id="cd07034">
    <property type="entry name" value="TPP_PYR_PFOR_IOR-alpha_like"/>
    <property type="match status" value="1"/>
</dbReference>
<dbReference type="PANTHER" id="PTHR32154">
    <property type="entry name" value="PYRUVATE-FLAVODOXIN OXIDOREDUCTASE-RELATED"/>
    <property type="match status" value="1"/>
</dbReference>
<dbReference type="InParanoid" id="A0A259U2I8"/>
<protein>
    <submittedName>
        <fullName evidence="5">2-oxoglutarate ferredoxin oxidoreductase subunit alpha</fullName>
    </submittedName>
</protein>
<reference evidence="5 6" key="1">
    <citation type="submission" date="2016-11" db="EMBL/GenBank/DDBJ databases">
        <title>Study of marine rhodopsin-containing bacteria.</title>
        <authorList>
            <person name="Yoshizawa S."/>
            <person name="Kumagai Y."/>
            <person name="Kogure K."/>
        </authorList>
    </citation>
    <scope>NUCLEOTIDE SEQUENCE [LARGE SCALE GENOMIC DNA]</scope>
    <source>
        <strain evidence="5 6">SG-29</strain>
    </source>
</reference>
<dbReference type="InterPro" id="IPR033412">
    <property type="entry name" value="PFOR_II"/>
</dbReference>
<dbReference type="InterPro" id="IPR050722">
    <property type="entry name" value="Pyruvate:ferred/Flavod_OxRd"/>
</dbReference>
<dbReference type="NCBIfam" id="TIGR03710">
    <property type="entry name" value="OAFO_sf"/>
    <property type="match status" value="1"/>
</dbReference>
<dbReference type="SUPFAM" id="SSF52518">
    <property type="entry name" value="Thiamin diphosphate-binding fold (THDP-binding)"/>
    <property type="match status" value="1"/>
</dbReference>
<dbReference type="InterPro" id="IPR002869">
    <property type="entry name" value="Pyrv_flavodox_OxRed_cen"/>
</dbReference>
<dbReference type="InterPro" id="IPR002880">
    <property type="entry name" value="Pyrv_Fd/Flavodoxin_OxRdtase_N"/>
</dbReference>
<dbReference type="Gene3D" id="3.40.50.920">
    <property type="match status" value="1"/>
</dbReference>
<evidence type="ECO:0000259" key="3">
    <source>
        <dbReference type="Pfam" id="PF01855"/>
    </source>
</evidence>
<dbReference type="GO" id="GO:0006979">
    <property type="term" value="P:response to oxidative stress"/>
    <property type="evidence" value="ECO:0007669"/>
    <property type="project" value="TreeGrafter"/>
</dbReference>
<name>A0A259U2I8_9BACT</name>
<dbReference type="SUPFAM" id="SSF52922">
    <property type="entry name" value="TK C-terminal domain-like"/>
    <property type="match status" value="1"/>
</dbReference>
<dbReference type="EMBL" id="MQWB01000001">
    <property type="protein sequence ID" value="OZC04057.1"/>
    <property type="molecule type" value="Genomic_DNA"/>
</dbReference>
<gene>
    <name evidence="5" type="ORF">BSZ36_14320</name>
</gene>
<evidence type="ECO:0000313" key="6">
    <source>
        <dbReference type="Proteomes" id="UP000216446"/>
    </source>
</evidence>
<sequence length="626" mass="66922">MSSTTTTVQVPEVTILFAGDSGDGMQLTGSQFTLATALARNDLATLPDFPAEIRAPAGTLYGVSGFQLHFGSGDIHTPGDEVDLLVAMNPAALHVNLHRVREGGAVLVNTSSFEARDLKLAGLDENPLENGSLDGYQLFEVELTRLTREALADTDLSLKEVDRCKNMFALGLALWMYTRPIDPAREWVRKKFAKVPEIRDANLTALEKGVHYGDITEAFANRYEVAPAELAPGTYRAIKGNDALALGLTAAGQKSGLGIFYATYPITPASDLLHALSRYKASGVKTFQAEDEIAAIGAAIGAAFGGNLGVTATSGPGMALKSEFMGLATMTELPLVIIDVQRAGPSTGMPTKTEQSDLMMAVYGRNGEAPTPVLAARTPGDCFEVAYNACRVAARFMTPVIVLSDGYLGNGSEPWRIPEASGLADFDVTFAEGDTAPKDENGALLPYARDEATLARPWARPGTKGLEHRIGGLEKDALTGGVSYDPENHQHMTDTRAEKLERLAAELAPVEVEGDQEGDVLVVAWGSTYGAVKAGVERAREQGVTAGHLHLRWLNPMPPALPETFAKYRRVLVPELNHGQLIRLLRERYLLDAVSLAKIQGLPFSAREIGAAVVELATSETPEAVA</sequence>
<dbReference type="SUPFAM" id="SSF53323">
    <property type="entry name" value="Pyruvate-ferredoxin oxidoreductase, PFOR, domain III"/>
    <property type="match status" value="1"/>
</dbReference>
<dbReference type="GO" id="GO:0016903">
    <property type="term" value="F:oxidoreductase activity, acting on the aldehyde or oxo group of donors"/>
    <property type="evidence" value="ECO:0007669"/>
    <property type="project" value="InterPro"/>
</dbReference>